<feature type="domain" description="Sigma-54 factor interaction" evidence="6">
    <location>
        <begin position="137"/>
        <end position="366"/>
    </location>
</feature>
<dbReference type="InterPro" id="IPR025943">
    <property type="entry name" value="Sigma_54_int_dom_ATP-bd_2"/>
</dbReference>
<dbReference type="RefSeq" id="WP_129355584.1">
    <property type="nucleotide sequence ID" value="NZ_CP026538.1"/>
</dbReference>
<dbReference type="PANTHER" id="PTHR32071">
    <property type="entry name" value="TRANSCRIPTIONAL REGULATORY PROTEIN"/>
    <property type="match status" value="1"/>
</dbReference>
<sequence length="469" mass="51820">MAHILLVDDDPILRETFGALMRRLGHTLHWAGSIEQGRLTLARERLDVVLLDLRLPDGYGLDLLPDVKTAAGAPEVIIVTGQEDPEGAAIAIKSGAWDYIQKPLTPNRVTLPLTRALEYRAQKAARRPPSVLKREAIIGAAPAMEACLDLVAQAADSDAAVLVTGETGTGKELFARAIHANSARAVSNFVVVDCAALPESLVESVLFGHVKGAFTGADRDRDGLFKLADGGTLFLDEIGELSPAIQKTFLRVLQDGRFRPVGSKRELSSDFRLVAATNRDLSAMAAAGAFRDDLLYRLRTIVITLPPLRQRPEDIRQLTIHHMNRLCSRYGLPTKGFAEEFFQVLCAYSWPGNVRDLFGTLERVLLQHRGEPVLYPKHLPDEIRLQMLRVTGLCEPGEALRPDAAEPARGAVMPWKDYRRQALEDVERRYLRDLLEASRGNVVRAAQASGLSPSRLYDLFRKYGLSTRP</sequence>
<evidence type="ECO:0000256" key="1">
    <source>
        <dbReference type="ARBA" id="ARBA00022741"/>
    </source>
</evidence>
<accession>A0A4V0YRC4</accession>
<dbReference type="GO" id="GO:0005524">
    <property type="term" value="F:ATP binding"/>
    <property type="evidence" value="ECO:0007669"/>
    <property type="project" value="UniProtKB-KW"/>
</dbReference>
<keyword evidence="3" id="KW-0805">Transcription regulation</keyword>
<dbReference type="InterPro" id="IPR003593">
    <property type="entry name" value="AAA+_ATPase"/>
</dbReference>
<dbReference type="Pfam" id="PF25601">
    <property type="entry name" value="AAA_lid_14"/>
    <property type="match status" value="1"/>
</dbReference>
<keyword evidence="4" id="KW-0804">Transcription</keyword>
<dbReference type="InterPro" id="IPR025662">
    <property type="entry name" value="Sigma_54_int_dom_ATP-bd_1"/>
</dbReference>
<dbReference type="GO" id="GO:0000160">
    <property type="term" value="P:phosphorelay signal transduction system"/>
    <property type="evidence" value="ECO:0007669"/>
    <property type="project" value="InterPro"/>
</dbReference>
<dbReference type="SUPFAM" id="SSF52540">
    <property type="entry name" value="P-loop containing nucleoside triphosphate hydrolases"/>
    <property type="match status" value="1"/>
</dbReference>
<reference evidence="8 9" key="1">
    <citation type="submission" date="2018-02" db="EMBL/GenBank/DDBJ databases">
        <title>Genome sequence of Desulfovibrio carbinolicus DSM 3852.</title>
        <authorList>
            <person name="Wilbanks E."/>
            <person name="Skennerton C.T."/>
            <person name="Orphan V.J."/>
        </authorList>
    </citation>
    <scope>NUCLEOTIDE SEQUENCE [LARGE SCALE GENOMIC DNA]</scope>
    <source>
        <strain evidence="8 9">DSM 3852</strain>
    </source>
</reference>
<dbReference type="Gene3D" id="1.10.10.60">
    <property type="entry name" value="Homeodomain-like"/>
    <property type="match status" value="1"/>
</dbReference>
<dbReference type="KEGG" id="dcb:C3Y92_19545"/>
<dbReference type="Pfam" id="PF02954">
    <property type="entry name" value="HTH_8"/>
    <property type="match status" value="1"/>
</dbReference>
<dbReference type="InterPro" id="IPR002078">
    <property type="entry name" value="Sigma_54_int"/>
</dbReference>
<dbReference type="GO" id="GO:0043565">
    <property type="term" value="F:sequence-specific DNA binding"/>
    <property type="evidence" value="ECO:0007669"/>
    <property type="project" value="InterPro"/>
</dbReference>
<proteinExistence type="predicted"/>
<feature type="modified residue" description="4-aspartylphosphate" evidence="5">
    <location>
        <position position="52"/>
    </location>
</feature>
<dbReference type="PROSITE" id="PS50110">
    <property type="entry name" value="RESPONSE_REGULATORY"/>
    <property type="match status" value="1"/>
</dbReference>
<dbReference type="SUPFAM" id="SSF46689">
    <property type="entry name" value="Homeodomain-like"/>
    <property type="match status" value="1"/>
</dbReference>
<dbReference type="Proteomes" id="UP000293296">
    <property type="component" value="Chromosome"/>
</dbReference>
<protein>
    <submittedName>
        <fullName evidence="8">Fis family transcriptional regulator</fullName>
    </submittedName>
</protein>
<dbReference type="Pfam" id="PF00158">
    <property type="entry name" value="Sigma54_activat"/>
    <property type="match status" value="1"/>
</dbReference>
<dbReference type="InterPro" id="IPR058031">
    <property type="entry name" value="AAA_lid_NorR"/>
</dbReference>
<keyword evidence="9" id="KW-1185">Reference proteome</keyword>
<evidence type="ECO:0000256" key="3">
    <source>
        <dbReference type="ARBA" id="ARBA00023015"/>
    </source>
</evidence>
<dbReference type="EMBL" id="CP026538">
    <property type="protein sequence ID" value="QAZ69312.1"/>
    <property type="molecule type" value="Genomic_DNA"/>
</dbReference>
<keyword evidence="1" id="KW-0547">Nucleotide-binding</keyword>
<evidence type="ECO:0000313" key="8">
    <source>
        <dbReference type="EMBL" id="QAZ69312.1"/>
    </source>
</evidence>
<dbReference type="PROSITE" id="PS00675">
    <property type="entry name" value="SIGMA54_INTERACT_1"/>
    <property type="match status" value="1"/>
</dbReference>
<dbReference type="CDD" id="cd00009">
    <property type="entry name" value="AAA"/>
    <property type="match status" value="1"/>
</dbReference>
<dbReference type="InterPro" id="IPR001789">
    <property type="entry name" value="Sig_transdc_resp-reg_receiver"/>
</dbReference>
<dbReference type="AlphaFoldDB" id="A0A4V0YRC4"/>
<dbReference type="PROSITE" id="PS00676">
    <property type="entry name" value="SIGMA54_INTERACT_2"/>
    <property type="match status" value="1"/>
</dbReference>
<name>A0A4V0YRC4_9BACT</name>
<evidence type="ECO:0000256" key="2">
    <source>
        <dbReference type="ARBA" id="ARBA00022840"/>
    </source>
</evidence>
<evidence type="ECO:0000259" key="6">
    <source>
        <dbReference type="PROSITE" id="PS50045"/>
    </source>
</evidence>
<dbReference type="Gene3D" id="3.40.50.2300">
    <property type="match status" value="1"/>
</dbReference>
<dbReference type="InterPro" id="IPR011006">
    <property type="entry name" value="CheY-like_superfamily"/>
</dbReference>
<evidence type="ECO:0000313" key="9">
    <source>
        <dbReference type="Proteomes" id="UP000293296"/>
    </source>
</evidence>
<dbReference type="Gene3D" id="3.40.50.300">
    <property type="entry name" value="P-loop containing nucleotide triphosphate hydrolases"/>
    <property type="match status" value="1"/>
</dbReference>
<dbReference type="OrthoDB" id="9763792at2"/>
<dbReference type="PANTHER" id="PTHR32071:SF113">
    <property type="entry name" value="ALGINATE BIOSYNTHESIS TRANSCRIPTIONAL REGULATORY PROTEIN ALGB"/>
    <property type="match status" value="1"/>
</dbReference>
<keyword evidence="5" id="KW-0597">Phosphoprotein</keyword>
<feature type="domain" description="Response regulatory" evidence="7">
    <location>
        <begin position="3"/>
        <end position="117"/>
    </location>
</feature>
<dbReference type="InterPro" id="IPR002197">
    <property type="entry name" value="HTH_Fis"/>
</dbReference>
<dbReference type="Pfam" id="PF00072">
    <property type="entry name" value="Response_reg"/>
    <property type="match status" value="1"/>
</dbReference>
<gene>
    <name evidence="8" type="ORF">C3Y92_19545</name>
</gene>
<organism evidence="8 9">
    <name type="scientific">Solidesulfovibrio carbinolicus</name>
    <dbReference type="NCBI Taxonomy" id="296842"/>
    <lineage>
        <taxon>Bacteria</taxon>
        <taxon>Pseudomonadati</taxon>
        <taxon>Thermodesulfobacteriota</taxon>
        <taxon>Desulfovibrionia</taxon>
        <taxon>Desulfovibrionales</taxon>
        <taxon>Desulfovibrionaceae</taxon>
        <taxon>Solidesulfovibrio</taxon>
    </lineage>
</organism>
<dbReference type="PROSITE" id="PS50045">
    <property type="entry name" value="SIGMA54_INTERACT_4"/>
    <property type="match status" value="1"/>
</dbReference>
<evidence type="ECO:0000256" key="5">
    <source>
        <dbReference type="PROSITE-ProRule" id="PRU00169"/>
    </source>
</evidence>
<dbReference type="SMART" id="SM00382">
    <property type="entry name" value="AAA"/>
    <property type="match status" value="1"/>
</dbReference>
<dbReference type="GO" id="GO:0006355">
    <property type="term" value="P:regulation of DNA-templated transcription"/>
    <property type="evidence" value="ECO:0007669"/>
    <property type="project" value="InterPro"/>
</dbReference>
<dbReference type="SUPFAM" id="SSF52172">
    <property type="entry name" value="CheY-like"/>
    <property type="match status" value="1"/>
</dbReference>
<evidence type="ECO:0000259" key="7">
    <source>
        <dbReference type="PROSITE" id="PS50110"/>
    </source>
</evidence>
<dbReference type="Gene3D" id="1.10.8.60">
    <property type="match status" value="1"/>
</dbReference>
<dbReference type="CDD" id="cd00156">
    <property type="entry name" value="REC"/>
    <property type="match status" value="1"/>
</dbReference>
<dbReference type="InterPro" id="IPR027417">
    <property type="entry name" value="P-loop_NTPase"/>
</dbReference>
<dbReference type="InterPro" id="IPR009057">
    <property type="entry name" value="Homeodomain-like_sf"/>
</dbReference>
<evidence type="ECO:0000256" key="4">
    <source>
        <dbReference type="ARBA" id="ARBA00023163"/>
    </source>
</evidence>
<dbReference type="SMART" id="SM00448">
    <property type="entry name" value="REC"/>
    <property type="match status" value="1"/>
</dbReference>
<keyword evidence="2" id="KW-0067">ATP-binding</keyword>
<dbReference type="FunFam" id="3.40.50.300:FF:000006">
    <property type="entry name" value="DNA-binding transcriptional regulator NtrC"/>
    <property type="match status" value="1"/>
</dbReference>